<evidence type="ECO:0000313" key="1">
    <source>
        <dbReference type="EMBL" id="GAD60310.1"/>
    </source>
</evidence>
<organism evidence="1 2">
    <name type="scientific">Brevundimonas abyssalis TAR-001</name>
    <dbReference type="NCBI Taxonomy" id="1391729"/>
    <lineage>
        <taxon>Bacteria</taxon>
        <taxon>Pseudomonadati</taxon>
        <taxon>Pseudomonadota</taxon>
        <taxon>Alphaproteobacteria</taxon>
        <taxon>Caulobacterales</taxon>
        <taxon>Caulobacteraceae</taxon>
        <taxon>Brevundimonas</taxon>
    </lineage>
</organism>
<evidence type="ECO:0000313" key="2">
    <source>
        <dbReference type="Proteomes" id="UP000016569"/>
    </source>
</evidence>
<name>A0A8E0TSH0_9CAUL</name>
<dbReference type="Proteomes" id="UP000016569">
    <property type="component" value="Unassembled WGS sequence"/>
</dbReference>
<protein>
    <submittedName>
        <fullName evidence="1">Uncharacterized protein</fullName>
    </submittedName>
</protein>
<dbReference type="EMBL" id="BATC01000065">
    <property type="protein sequence ID" value="GAD60310.1"/>
    <property type="molecule type" value="Genomic_DNA"/>
</dbReference>
<comment type="caution">
    <text evidence="1">The sequence shown here is derived from an EMBL/GenBank/DDBJ whole genome shotgun (WGS) entry which is preliminary data.</text>
</comment>
<proteinExistence type="predicted"/>
<reference evidence="2" key="1">
    <citation type="journal article" date="2013" name="Genome Announc.">
        <title>Draft Genome Sequence of the Dimorphic Prosthecate Bacterium Brevundimonas abyssalis TAR-001T.</title>
        <authorList>
            <person name="Tsubouchi T."/>
            <person name="Nishi S."/>
            <person name="Usui K."/>
            <person name="Shimane Y."/>
            <person name="Takaki Y."/>
            <person name="Maruyama T."/>
            <person name="Hatada Y."/>
        </authorList>
    </citation>
    <scope>NUCLEOTIDE SEQUENCE [LARGE SCALE GENOMIC DNA]</scope>
    <source>
        <strain evidence="2">TAR-001</strain>
    </source>
</reference>
<gene>
    <name evidence="1" type="ORF">MBEBAB_2560</name>
</gene>
<sequence length="131" mass="14404">MLSIGRRLSQAEGGAGTKDSAFVYFGLIKALEWAQEVLPVPVGDEKFREVAELDDEIARIKREREDQAGARRLDARTDAERQADIPADDMDALDRELVAVLKRRQAALSAINAARLGANQSTRDVISEIAI</sequence>
<keyword evidence="2" id="KW-1185">Reference proteome</keyword>
<dbReference type="AlphaFoldDB" id="A0A8E0TSH0"/>
<accession>A0A8E0TSH0</accession>